<dbReference type="EMBL" id="BGPR01000007">
    <property type="protein sequence ID" value="GBL75414.1"/>
    <property type="molecule type" value="Genomic_DNA"/>
</dbReference>
<comment type="caution">
    <text evidence="1">The sequence shown here is derived from an EMBL/GenBank/DDBJ whole genome shotgun (WGS) entry which is preliminary data.</text>
</comment>
<dbReference type="Proteomes" id="UP000499080">
    <property type="component" value="Unassembled WGS sequence"/>
</dbReference>
<keyword evidence="2" id="KW-1185">Reference proteome</keyword>
<accession>A0A4Y2A915</accession>
<sequence>MFYLKKNQIVPSDYYLLVFSDEEKACDFFNASDINDKEHIEENVPSNSENEKYREKGYIFWNHLFVAKFVAKVRDPGTAAARQSMLNLVKLHPNDKTNIAGKRVSMFVTICLYHDKIIGNQYGTSMEIRDPKIRGKPSRLCFWLRCPSF</sequence>
<evidence type="ECO:0000313" key="1">
    <source>
        <dbReference type="EMBL" id="GBL75414.1"/>
    </source>
</evidence>
<name>A0A4Y2A915_ARAVE</name>
<organism evidence="1 2">
    <name type="scientific">Araneus ventricosus</name>
    <name type="common">Orbweaver spider</name>
    <name type="synonym">Epeira ventricosa</name>
    <dbReference type="NCBI Taxonomy" id="182803"/>
    <lineage>
        <taxon>Eukaryota</taxon>
        <taxon>Metazoa</taxon>
        <taxon>Ecdysozoa</taxon>
        <taxon>Arthropoda</taxon>
        <taxon>Chelicerata</taxon>
        <taxon>Arachnida</taxon>
        <taxon>Araneae</taxon>
        <taxon>Araneomorphae</taxon>
        <taxon>Entelegynae</taxon>
        <taxon>Araneoidea</taxon>
        <taxon>Araneidae</taxon>
        <taxon>Araneus</taxon>
    </lineage>
</organism>
<proteinExistence type="predicted"/>
<dbReference type="AlphaFoldDB" id="A0A4Y2A915"/>
<gene>
    <name evidence="1" type="ORF">AVEN_194603_1</name>
</gene>
<protein>
    <submittedName>
        <fullName evidence="1">Uncharacterized protein</fullName>
    </submittedName>
</protein>
<evidence type="ECO:0000313" key="2">
    <source>
        <dbReference type="Proteomes" id="UP000499080"/>
    </source>
</evidence>
<reference evidence="1 2" key="1">
    <citation type="journal article" date="2019" name="Sci. Rep.">
        <title>Orb-weaving spider Araneus ventricosus genome elucidates the spidroin gene catalogue.</title>
        <authorList>
            <person name="Kono N."/>
            <person name="Nakamura H."/>
            <person name="Ohtoshi R."/>
            <person name="Moran D.A.P."/>
            <person name="Shinohara A."/>
            <person name="Yoshida Y."/>
            <person name="Fujiwara M."/>
            <person name="Mori M."/>
            <person name="Tomita M."/>
            <person name="Arakawa K."/>
        </authorList>
    </citation>
    <scope>NUCLEOTIDE SEQUENCE [LARGE SCALE GENOMIC DNA]</scope>
</reference>